<dbReference type="CDD" id="cd01347">
    <property type="entry name" value="ligand_gated_channel"/>
    <property type="match status" value="1"/>
</dbReference>
<name>A1S9P2_SHEAM</name>
<dbReference type="InterPro" id="IPR037066">
    <property type="entry name" value="Plug_dom_sf"/>
</dbReference>
<accession>A1S9P2</accession>
<evidence type="ECO:0000313" key="13">
    <source>
        <dbReference type="Proteomes" id="UP000009175"/>
    </source>
</evidence>
<dbReference type="PROSITE" id="PS52016">
    <property type="entry name" value="TONB_DEPENDENT_REC_3"/>
    <property type="match status" value="1"/>
</dbReference>
<dbReference type="Pfam" id="PF00593">
    <property type="entry name" value="TonB_dep_Rec_b-barrel"/>
    <property type="match status" value="1"/>
</dbReference>
<gene>
    <name evidence="12" type="ordered locus">Sama_2896</name>
</gene>
<dbReference type="GO" id="GO:0009279">
    <property type="term" value="C:cell outer membrane"/>
    <property type="evidence" value="ECO:0007669"/>
    <property type="project" value="UniProtKB-SubCell"/>
</dbReference>
<dbReference type="AlphaFoldDB" id="A1S9P2"/>
<keyword evidence="2 8" id="KW-0813">Transport</keyword>
<dbReference type="KEGG" id="saz:Sama_2896"/>
<protein>
    <submittedName>
        <fullName evidence="12">Putative TonB-dependent outer membrane receptor</fullName>
    </submittedName>
</protein>
<evidence type="ECO:0000256" key="2">
    <source>
        <dbReference type="ARBA" id="ARBA00022448"/>
    </source>
</evidence>
<dbReference type="Proteomes" id="UP000009175">
    <property type="component" value="Chromosome"/>
</dbReference>
<dbReference type="Pfam" id="PF07715">
    <property type="entry name" value="Plug"/>
    <property type="match status" value="1"/>
</dbReference>
<evidence type="ECO:0000256" key="9">
    <source>
        <dbReference type="RuleBase" id="RU003357"/>
    </source>
</evidence>
<keyword evidence="4 8" id="KW-0812">Transmembrane</keyword>
<evidence type="ECO:0000256" key="5">
    <source>
        <dbReference type="ARBA" id="ARBA00023077"/>
    </source>
</evidence>
<dbReference type="eggNOG" id="COG4771">
    <property type="taxonomic scope" value="Bacteria"/>
</dbReference>
<proteinExistence type="inferred from homology"/>
<dbReference type="InterPro" id="IPR036942">
    <property type="entry name" value="Beta-barrel_TonB_sf"/>
</dbReference>
<keyword evidence="3 8" id="KW-1134">Transmembrane beta strand</keyword>
<dbReference type="HOGENOM" id="CLU_010745_1_1_6"/>
<dbReference type="InterPro" id="IPR039426">
    <property type="entry name" value="TonB-dep_rcpt-like"/>
</dbReference>
<dbReference type="EMBL" id="CP000507">
    <property type="protein sequence ID" value="ABM01099.1"/>
    <property type="molecule type" value="Genomic_DNA"/>
</dbReference>
<keyword evidence="6 8" id="KW-0472">Membrane</keyword>
<dbReference type="PANTHER" id="PTHR47234">
    <property type="match status" value="1"/>
</dbReference>
<dbReference type="PANTHER" id="PTHR47234:SF3">
    <property type="entry name" value="SECRETIN_TONB SHORT N-TERMINAL DOMAIN-CONTAINING PROTEIN"/>
    <property type="match status" value="1"/>
</dbReference>
<evidence type="ECO:0000256" key="3">
    <source>
        <dbReference type="ARBA" id="ARBA00022452"/>
    </source>
</evidence>
<evidence type="ECO:0000259" key="10">
    <source>
        <dbReference type="Pfam" id="PF00593"/>
    </source>
</evidence>
<evidence type="ECO:0000256" key="6">
    <source>
        <dbReference type="ARBA" id="ARBA00023136"/>
    </source>
</evidence>
<comment type="subcellular location">
    <subcellularLocation>
        <location evidence="1 8">Cell outer membrane</location>
        <topology evidence="1 8">Multi-pass membrane protein</topology>
    </subcellularLocation>
</comment>
<feature type="domain" description="TonB-dependent receptor plug" evidence="11">
    <location>
        <begin position="83"/>
        <end position="203"/>
    </location>
</feature>
<evidence type="ECO:0000256" key="4">
    <source>
        <dbReference type="ARBA" id="ARBA00022692"/>
    </source>
</evidence>
<keyword evidence="13" id="KW-1185">Reference proteome</keyword>
<evidence type="ECO:0000256" key="8">
    <source>
        <dbReference type="PROSITE-ProRule" id="PRU01360"/>
    </source>
</evidence>
<feature type="domain" description="TonB-dependent receptor-like beta-barrel" evidence="10">
    <location>
        <begin position="401"/>
        <end position="828"/>
    </location>
</feature>
<reference evidence="12 13" key="1">
    <citation type="submission" date="2006-12" db="EMBL/GenBank/DDBJ databases">
        <title>Complete sequence of Shewanella amazonensis SB2B.</title>
        <authorList>
            <consortium name="US DOE Joint Genome Institute"/>
            <person name="Copeland A."/>
            <person name="Lucas S."/>
            <person name="Lapidus A."/>
            <person name="Barry K."/>
            <person name="Detter J.C."/>
            <person name="Glavina del Rio T."/>
            <person name="Hammon N."/>
            <person name="Israni S."/>
            <person name="Dalin E."/>
            <person name="Tice H."/>
            <person name="Pitluck S."/>
            <person name="Munk A.C."/>
            <person name="Brettin T."/>
            <person name="Bruce D."/>
            <person name="Han C."/>
            <person name="Tapia R."/>
            <person name="Gilna P."/>
            <person name="Schmutz J."/>
            <person name="Larimer F."/>
            <person name="Land M."/>
            <person name="Hauser L."/>
            <person name="Kyrpides N."/>
            <person name="Mikhailova N."/>
            <person name="Fredrickson J."/>
            <person name="Richardson P."/>
        </authorList>
    </citation>
    <scope>NUCLEOTIDE SEQUENCE [LARGE SCALE GENOMIC DNA]</scope>
    <source>
        <strain evidence="13">ATCC BAA-1098 / SB2B</strain>
    </source>
</reference>
<organism evidence="12 13">
    <name type="scientific">Shewanella amazonensis (strain ATCC BAA-1098 / SB2B)</name>
    <dbReference type="NCBI Taxonomy" id="326297"/>
    <lineage>
        <taxon>Bacteria</taxon>
        <taxon>Pseudomonadati</taxon>
        <taxon>Pseudomonadota</taxon>
        <taxon>Gammaproteobacteria</taxon>
        <taxon>Alteromonadales</taxon>
        <taxon>Shewanellaceae</taxon>
        <taxon>Shewanella</taxon>
    </lineage>
</organism>
<keyword evidence="5 9" id="KW-0798">TonB box</keyword>
<evidence type="ECO:0000256" key="7">
    <source>
        <dbReference type="ARBA" id="ARBA00023237"/>
    </source>
</evidence>
<dbReference type="STRING" id="326297.Sama_2896"/>
<dbReference type="SUPFAM" id="SSF56935">
    <property type="entry name" value="Porins"/>
    <property type="match status" value="1"/>
</dbReference>
<evidence type="ECO:0000313" key="12">
    <source>
        <dbReference type="EMBL" id="ABM01099.1"/>
    </source>
</evidence>
<dbReference type="InterPro" id="IPR000531">
    <property type="entry name" value="Beta-barrel_TonB"/>
</dbReference>
<keyword evidence="7 8" id="KW-0998">Cell outer membrane</keyword>
<evidence type="ECO:0000259" key="11">
    <source>
        <dbReference type="Pfam" id="PF07715"/>
    </source>
</evidence>
<dbReference type="Gene3D" id="2.170.130.10">
    <property type="entry name" value="TonB-dependent receptor, plug domain"/>
    <property type="match status" value="1"/>
</dbReference>
<dbReference type="Gene3D" id="2.40.170.20">
    <property type="entry name" value="TonB-dependent receptor, beta-barrel domain"/>
    <property type="match status" value="1"/>
</dbReference>
<comment type="similarity">
    <text evidence="8 9">Belongs to the TonB-dependent receptor family.</text>
</comment>
<sequence>MVADRSRRDKKHNKQLRAKMMTIQDTKKFGLSSLSLAVSLALTGVMGASAAWAEEAQEEAQASDNIEKIAVVGSRAAPRSVGESPVPVDIIGNEEFTKNGTTDMNDLLGKVVPSYNVNAQPISDAATLVRPANMRGLAPDHTLILLNGKRRHRAAVISFLGGGVSNGAQGPDISVIPAVALKQVEVLRDGAAAQYGSDAIAGVINFQLKDNAEGGTIEARYGEFYEGDGSSPMIAANVGMPLTDNGFFNVSAEYKTADATSRSVQRDDAADLIAAGNTAVANPAQIWGAPETKEDFKFFFNAGLDLNANQTAYMFGNWARRDVEGGFYFRNPNNRGGVYSGDDGETLLVGDLTGDMSGNCPVITITNNVPDPVALAQVKNDPDCFVFNEMFPGGFTPRFGGVIEDTSLSAGVKGTTASNLNYDFGVSYGKSDADFYIKNTVNASLGPDSPTDFNPGRYVQMERGASLDFSYFEVDEWSFAAGLEFRRETFEIYNGDPASFELGPLYTQGFGIGSNGFPGFKPQDSGSWSRNNYAAYFDAEHDLTDSWLVTGALRYEYYDDFGSTTNWKLSSIYNVTDDFSLRAAASTGFRAPTVGQSNVRNVTTAFSGGQLEDQATLPPTNPISIQKGATPLEPETSVNLSFGAVLTVGEFFLTADYFHITLEDRITQSSNQELTQADKDALIAQGVLDANSYSSVLYFTNDFDTTTQGVDLVASYAPDWLDGANFALAYNWTETTVDRFNPDNISEARVKVLEEALPHHKGTLTWTQELGANLRSMVRMNYYGEFYEDHLDSEGDLPIYNGSTVTFDAEVGYDFNDNWSLAVGAQNLFDTYPDDNPWAGIAGAAYPVTSPYGFNGGYYYARLNYNF</sequence>
<dbReference type="InterPro" id="IPR012910">
    <property type="entry name" value="Plug_dom"/>
</dbReference>
<keyword evidence="12" id="KW-0675">Receptor</keyword>
<evidence type="ECO:0000256" key="1">
    <source>
        <dbReference type="ARBA" id="ARBA00004571"/>
    </source>
</evidence>